<sequence length="243" mass="25689">MSRSTLTHVIAAGTGMSCMLSLAACANPSDDEAADASFATQQESTSSTAESTTSSAKKSEPSTTNTADDPTKTVEDTAPLSHHQQHAQGNDPKPAFGGMGTPSLEDQRHLPPGLGGLVPTGIRVAAHDSFTRVVIDLEGDGEAGWFTTYTDQPAHQASGLPVEVKGATFLNLGIEGTPWPSTPELEQRFMDSGITPGAGVVQEINYTTTFEAQTQLVIGLKKQTPYSVTFLQNPKRLVLDFQN</sequence>
<dbReference type="PROSITE" id="PS51257">
    <property type="entry name" value="PROKAR_LIPOPROTEIN"/>
    <property type="match status" value="1"/>
</dbReference>
<evidence type="ECO:0000313" key="4">
    <source>
        <dbReference type="EMBL" id="MDK4334945.1"/>
    </source>
</evidence>
<protein>
    <submittedName>
        <fullName evidence="4">AMIN domain-containing protein</fullName>
    </submittedName>
</protein>
<evidence type="ECO:0000313" key="5">
    <source>
        <dbReference type="Proteomes" id="UP001230317"/>
    </source>
</evidence>
<feature type="domain" description="AMIN-like" evidence="3">
    <location>
        <begin position="118"/>
        <end position="242"/>
    </location>
</feature>
<evidence type="ECO:0000259" key="3">
    <source>
        <dbReference type="Pfam" id="PF24837"/>
    </source>
</evidence>
<feature type="region of interest" description="Disordered" evidence="1">
    <location>
        <begin position="29"/>
        <end position="115"/>
    </location>
</feature>
<feature type="compositionally biased region" description="Low complexity" evidence="1">
    <location>
        <begin position="36"/>
        <end position="64"/>
    </location>
</feature>
<evidence type="ECO:0000256" key="1">
    <source>
        <dbReference type="SAM" id="MobiDB-lite"/>
    </source>
</evidence>
<accession>A0AAP4BXF0</accession>
<proteinExistence type="predicted"/>
<dbReference type="Proteomes" id="UP001230317">
    <property type="component" value="Unassembled WGS sequence"/>
</dbReference>
<reference evidence="4" key="1">
    <citation type="submission" date="2023-05" db="EMBL/GenBank/DDBJ databases">
        <title>Metabolic capabilities are highly conserved among human nasal-associated Corynebacterium species in pangenomic analyses.</title>
        <authorList>
            <person name="Tran T.H."/>
            <person name="Roberts A.Q."/>
            <person name="Escapa I.F."/>
            <person name="Gao W."/>
            <person name="Conlan S."/>
            <person name="Kong H."/>
            <person name="Segre J.A."/>
            <person name="Kelly M.S."/>
            <person name="Lemon K.P."/>
        </authorList>
    </citation>
    <scope>NUCLEOTIDE SEQUENCE</scope>
    <source>
        <strain evidence="4">KPL2618</strain>
    </source>
</reference>
<dbReference type="Pfam" id="PF24837">
    <property type="entry name" value="AMIN-like"/>
    <property type="match status" value="1"/>
</dbReference>
<name>A0AAP4BXF0_9CORY</name>
<dbReference type="Gene3D" id="2.60.40.3500">
    <property type="match status" value="1"/>
</dbReference>
<comment type="caution">
    <text evidence="4">The sequence shown here is derived from an EMBL/GenBank/DDBJ whole genome shotgun (WGS) entry which is preliminary data.</text>
</comment>
<evidence type="ECO:0000256" key="2">
    <source>
        <dbReference type="SAM" id="SignalP"/>
    </source>
</evidence>
<feature type="signal peptide" evidence="2">
    <location>
        <begin position="1"/>
        <end position="26"/>
    </location>
</feature>
<organism evidence="4 5">
    <name type="scientific">Corynebacterium accolens</name>
    <dbReference type="NCBI Taxonomy" id="38284"/>
    <lineage>
        <taxon>Bacteria</taxon>
        <taxon>Bacillati</taxon>
        <taxon>Actinomycetota</taxon>
        <taxon>Actinomycetes</taxon>
        <taxon>Mycobacteriales</taxon>
        <taxon>Corynebacteriaceae</taxon>
        <taxon>Corynebacterium</taxon>
    </lineage>
</organism>
<dbReference type="InterPro" id="IPR056303">
    <property type="entry name" value="AMIN-like"/>
</dbReference>
<keyword evidence="2" id="KW-0732">Signal</keyword>
<dbReference type="EMBL" id="JASNVU010000006">
    <property type="protein sequence ID" value="MDK4334945.1"/>
    <property type="molecule type" value="Genomic_DNA"/>
</dbReference>
<dbReference type="RefSeq" id="WP_284636206.1">
    <property type="nucleotide sequence ID" value="NZ_JASNVC010000002.1"/>
</dbReference>
<feature type="chain" id="PRO_5043044102" evidence="2">
    <location>
        <begin position="27"/>
        <end position="243"/>
    </location>
</feature>
<gene>
    <name evidence="4" type="ORF">QPX58_05880</name>
</gene>
<dbReference type="AlphaFoldDB" id="A0AAP4BXF0"/>